<feature type="transmembrane region" description="Helical" evidence="1">
    <location>
        <begin position="86"/>
        <end position="116"/>
    </location>
</feature>
<keyword evidence="1" id="KW-0812">Transmembrane</keyword>
<dbReference type="EMBL" id="JAZDUA010000346">
    <property type="protein sequence ID" value="KAK7794119.1"/>
    <property type="molecule type" value="Genomic_DNA"/>
</dbReference>
<comment type="caution">
    <text evidence="2">The sequence shown here is derived from an EMBL/GenBank/DDBJ whole genome shotgun (WGS) entry which is preliminary data.</text>
</comment>
<accession>A0AAN9V9I4</accession>
<keyword evidence="3" id="KW-1185">Reference proteome</keyword>
<organism evidence="2 3">
    <name type="scientific">Gryllus longicercus</name>
    <dbReference type="NCBI Taxonomy" id="2509291"/>
    <lineage>
        <taxon>Eukaryota</taxon>
        <taxon>Metazoa</taxon>
        <taxon>Ecdysozoa</taxon>
        <taxon>Arthropoda</taxon>
        <taxon>Hexapoda</taxon>
        <taxon>Insecta</taxon>
        <taxon>Pterygota</taxon>
        <taxon>Neoptera</taxon>
        <taxon>Polyneoptera</taxon>
        <taxon>Orthoptera</taxon>
        <taxon>Ensifera</taxon>
        <taxon>Gryllidea</taxon>
        <taxon>Grylloidea</taxon>
        <taxon>Gryllidae</taxon>
        <taxon>Gryllinae</taxon>
        <taxon>Gryllus</taxon>
    </lineage>
</organism>
<evidence type="ECO:0000313" key="3">
    <source>
        <dbReference type="Proteomes" id="UP001378592"/>
    </source>
</evidence>
<evidence type="ECO:0000256" key="1">
    <source>
        <dbReference type="SAM" id="Phobius"/>
    </source>
</evidence>
<protein>
    <submittedName>
        <fullName evidence="2">Uncharacterized protein</fullName>
    </submittedName>
</protein>
<gene>
    <name evidence="2" type="ORF">R5R35_012609</name>
</gene>
<feature type="transmembrane region" description="Helical" evidence="1">
    <location>
        <begin position="20"/>
        <end position="43"/>
    </location>
</feature>
<keyword evidence="1" id="KW-0472">Membrane</keyword>
<reference evidence="2 3" key="1">
    <citation type="submission" date="2024-03" db="EMBL/GenBank/DDBJ databases">
        <title>The genome assembly and annotation of the cricket Gryllus longicercus Weissman &amp; Gray.</title>
        <authorList>
            <person name="Szrajer S."/>
            <person name="Gray D."/>
            <person name="Ylla G."/>
        </authorList>
    </citation>
    <scope>NUCLEOTIDE SEQUENCE [LARGE SCALE GENOMIC DNA]</scope>
    <source>
        <strain evidence="2">DAG 2021-001</strain>
        <tissue evidence="2">Whole body minus gut</tissue>
    </source>
</reference>
<dbReference type="Proteomes" id="UP001378592">
    <property type="component" value="Unassembled WGS sequence"/>
</dbReference>
<proteinExistence type="predicted"/>
<evidence type="ECO:0000313" key="2">
    <source>
        <dbReference type="EMBL" id="KAK7794119.1"/>
    </source>
</evidence>
<name>A0AAN9V9I4_9ORTH</name>
<sequence>MLHRGEAWERPEEEQFPFSPLWALSTTLTMAWIICEVAGLAWCSARLRGASARLTRCAARLRAFLPPGPAASEAQQLRDQLAARPVAPCAAAFCALDAALAAAALAALAAWAAWLYRASGDDYQP</sequence>
<keyword evidence="1" id="KW-1133">Transmembrane helix</keyword>
<dbReference type="AlphaFoldDB" id="A0AAN9V9I4"/>